<dbReference type="Gene3D" id="3.40.1650.10">
    <property type="entry name" value="RbsD-like domain"/>
    <property type="match status" value="1"/>
</dbReference>
<evidence type="ECO:0000313" key="5">
    <source>
        <dbReference type="Proteomes" id="UP000234881"/>
    </source>
</evidence>
<dbReference type="OrthoDB" id="7947972at2"/>
<dbReference type="PANTHER" id="PTHR31690">
    <property type="entry name" value="FUCOSE MUTAROTASE"/>
    <property type="match status" value="1"/>
</dbReference>
<reference evidence="4 5" key="1">
    <citation type="submission" date="2018-01" db="EMBL/GenBank/DDBJ databases">
        <title>The draft genome sequence of Cohaesibacter sp. H1304.</title>
        <authorList>
            <person name="Wang N.-N."/>
            <person name="Du Z.-J."/>
        </authorList>
    </citation>
    <scope>NUCLEOTIDE SEQUENCE [LARGE SCALE GENOMIC DNA]</scope>
    <source>
        <strain evidence="4 5">H1304</strain>
    </source>
</reference>
<dbReference type="PANTHER" id="PTHR31690:SF4">
    <property type="entry name" value="FUCOSE MUTAROTASE"/>
    <property type="match status" value="1"/>
</dbReference>
<keyword evidence="2" id="KW-0413">Isomerase</keyword>
<dbReference type="GO" id="GO:0062193">
    <property type="term" value="F:D-ribose pyranase activity"/>
    <property type="evidence" value="ECO:0007669"/>
    <property type="project" value="UniProtKB-EC"/>
</dbReference>
<keyword evidence="5" id="KW-1185">Reference proteome</keyword>
<dbReference type="InterPro" id="IPR007721">
    <property type="entry name" value="RbsD_FucU"/>
</dbReference>
<dbReference type="SUPFAM" id="SSF102546">
    <property type="entry name" value="RbsD-like"/>
    <property type="match status" value="1"/>
</dbReference>
<sequence length="146" mass="15989">MLIGIDRRMPPALLHCLALMGHGDEIVVADANFPSGSTARHCVVQEAIPLAGLDAPAAIELITDLMPLDGFFDYSALRMQIDNEPDTTGDVHNDAWHILKKRLPKNGVLSSIERQAFYAQANEAFAVVRTCEVRAYGCFILRKGVV</sequence>
<gene>
    <name evidence="4" type="ORF">C0081_10465</name>
</gene>
<dbReference type="AlphaFoldDB" id="A0A2N5XRV3"/>
<dbReference type="EMBL" id="PKUQ01000017">
    <property type="protein sequence ID" value="PLW77242.1"/>
    <property type="molecule type" value="Genomic_DNA"/>
</dbReference>
<organism evidence="4 5">
    <name type="scientific">Cohaesibacter celericrescens</name>
    <dbReference type="NCBI Taxonomy" id="2067669"/>
    <lineage>
        <taxon>Bacteria</taxon>
        <taxon>Pseudomonadati</taxon>
        <taxon>Pseudomonadota</taxon>
        <taxon>Alphaproteobacteria</taxon>
        <taxon>Hyphomicrobiales</taxon>
        <taxon>Cohaesibacteraceae</taxon>
    </lineage>
</organism>
<name>A0A2N5XRV3_9HYPH</name>
<dbReference type="InterPro" id="IPR050443">
    <property type="entry name" value="RbsD/FucU_mutarotase"/>
</dbReference>
<evidence type="ECO:0000256" key="1">
    <source>
        <dbReference type="ARBA" id="ARBA00000223"/>
    </source>
</evidence>
<protein>
    <submittedName>
        <fullName evidence="4">Ribose ABC transporter</fullName>
    </submittedName>
</protein>
<comment type="catalytic activity">
    <reaction evidence="1">
        <text>beta-D-ribopyranose = beta-D-ribofuranose</text>
        <dbReference type="Rhea" id="RHEA:25432"/>
        <dbReference type="ChEBI" id="CHEBI:27476"/>
        <dbReference type="ChEBI" id="CHEBI:47002"/>
        <dbReference type="EC" id="5.4.99.62"/>
    </reaction>
</comment>
<evidence type="ECO:0000256" key="3">
    <source>
        <dbReference type="ARBA" id="ARBA00036324"/>
    </source>
</evidence>
<comment type="caution">
    <text evidence="4">The sequence shown here is derived from an EMBL/GenBank/DDBJ whole genome shotgun (WGS) entry which is preliminary data.</text>
</comment>
<evidence type="ECO:0000313" key="4">
    <source>
        <dbReference type="EMBL" id="PLW77242.1"/>
    </source>
</evidence>
<accession>A0A2N5XRV3</accession>
<dbReference type="GO" id="GO:0036373">
    <property type="term" value="F:L-fucose mutarotase activity"/>
    <property type="evidence" value="ECO:0007669"/>
    <property type="project" value="UniProtKB-EC"/>
</dbReference>
<dbReference type="GO" id="GO:0006004">
    <property type="term" value="P:fucose metabolic process"/>
    <property type="evidence" value="ECO:0007669"/>
    <property type="project" value="TreeGrafter"/>
</dbReference>
<comment type="catalytic activity">
    <reaction evidence="3">
        <text>alpha-L-fucose = beta-L-fucose</text>
        <dbReference type="Rhea" id="RHEA:25580"/>
        <dbReference type="ChEBI" id="CHEBI:42548"/>
        <dbReference type="ChEBI" id="CHEBI:42589"/>
        <dbReference type="EC" id="5.1.3.29"/>
    </reaction>
</comment>
<proteinExistence type="predicted"/>
<dbReference type="RefSeq" id="WP_101533779.1">
    <property type="nucleotide sequence ID" value="NZ_PKUQ01000017.1"/>
</dbReference>
<dbReference type="GO" id="GO:0042806">
    <property type="term" value="F:fucose binding"/>
    <property type="evidence" value="ECO:0007669"/>
    <property type="project" value="TreeGrafter"/>
</dbReference>
<evidence type="ECO:0000256" key="2">
    <source>
        <dbReference type="ARBA" id="ARBA00023235"/>
    </source>
</evidence>
<dbReference type="Proteomes" id="UP000234881">
    <property type="component" value="Unassembled WGS sequence"/>
</dbReference>
<dbReference type="Pfam" id="PF05025">
    <property type="entry name" value="RbsD_FucU"/>
    <property type="match status" value="1"/>
</dbReference>
<dbReference type="InterPro" id="IPR023750">
    <property type="entry name" value="RbsD-like_sf"/>
</dbReference>